<dbReference type="Proteomes" id="UP000324800">
    <property type="component" value="Unassembled WGS sequence"/>
</dbReference>
<evidence type="ECO:0000313" key="2">
    <source>
        <dbReference type="Proteomes" id="UP000324800"/>
    </source>
</evidence>
<sequence length="69" mass="7384">MFHPLLIPQGSGLLLPTTVGTLICLRERSGTTVCDEVAGTGQARGHGATLNKLMLFPLQYVSTAQLFLQ</sequence>
<accession>A0A5J4TX79</accession>
<name>A0A5J4TX79_9EUKA</name>
<organism evidence="1 2">
    <name type="scientific">Streblomastix strix</name>
    <dbReference type="NCBI Taxonomy" id="222440"/>
    <lineage>
        <taxon>Eukaryota</taxon>
        <taxon>Metamonada</taxon>
        <taxon>Preaxostyla</taxon>
        <taxon>Oxymonadida</taxon>
        <taxon>Streblomastigidae</taxon>
        <taxon>Streblomastix</taxon>
    </lineage>
</organism>
<evidence type="ECO:0000313" key="1">
    <source>
        <dbReference type="EMBL" id="KAA6362867.1"/>
    </source>
</evidence>
<reference evidence="1 2" key="1">
    <citation type="submission" date="2019-03" db="EMBL/GenBank/DDBJ databases">
        <title>Single cell metagenomics reveals metabolic interactions within the superorganism composed of flagellate Streblomastix strix and complex community of Bacteroidetes bacteria on its surface.</title>
        <authorList>
            <person name="Treitli S.C."/>
            <person name="Kolisko M."/>
            <person name="Husnik F."/>
            <person name="Keeling P."/>
            <person name="Hampl V."/>
        </authorList>
    </citation>
    <scope>NUCLEOTIDE SEQUENCE [LARGE SCALE GENOMIC DNA]</scope>
    <source>
        <strain evidence="1">ST1C</strain>
    </source>
</reference>
<proteinExistence type="predicted"/>
<gene>
    <name evidence="1" type="ORF">EZS28_041606</name>
</gene>
<dbReference type="EMBL" id="SNRW01023621">
    <property type="protein sequence ID" value="KAA6362867.1"/>
    <property type="molecule type" value="Genomic_DNA"/>
</dbReference>
<comment type="caution">
    <text evidence="1">The sequence shown here is derived from an EMBL/GenBank/DDBJ whole genome shotgun (WGS) entry which is preliminary data.</text>
</comment>
<dbReference type="AlphaFoldDB" id="A0A5J4TX79"/>
<protein>
    <submittedName>
        <fullName evidence="1">Uncharacterized protein</fullName>
    </submittedName>
</protein>